<dbReference type="InterPro" id="IPR006204">
    <property type="entry name" value="GHMP_kinase_N_dom"/>
</dbReference>
<keyword evidence="1 3" id="KW-0808">Transferase</keyword>
<dbReference type="EMBL" id="CP046640">
    <property type="protein sequence ID" value="QTL98787.1"/>
    <property type="molecule type" value="Genomic_DNA"/>
</dbReference>
<dbReference type="Pfam" id="PF00288">
    <property type="entry name" value="GHMP_kinases_N"/>
    <property type="match status" value="1"/>
</dbReference>
<dbReference type="GO" id="GO:0005524">
    <property type="term" value="F:ATP binding"/>
    <property type="evidence" value="ECO:0007669"/>
    <property type="project" value="InterPro"/>
</dbReference>
<keyword evidence="1 3" id="KW-0418">Kinase</keyword>
<evidence type="ECO:0000259" key="2">
    <source>
        <dbReference type="Pfam" id="PF00288"/>
    </source>
</evidence>
<dbReference type="InterPro" id="IPR014721">
    <property type="entry name" value="Ribsml_uS5_D2-typ_fold_subgr"/>
</dbReference>
<dbReference type="KEGG" id="ifn:GM661_12830"/>
<accession>A0A8A7KIX3</accession>
<dbReference type="GO" id="GO:0016301">
    <property type="term" value="F:kinase activity"/>
    <property type="evidence" value="ECO:0007669"/>
    <property type="project" value="UniProtKB-KW"/>
</dbReference>
<dbReference type="SUPFAM" id="SSF54211">
    <property type="entry name" value="Ribosomal protein S5 domain 2-like"/>
    <property type="match status" value="1"/>
</dbReference>
<dbReference type="InterPro" id="IPR020568">
    <property type="entry name" value="Ribosomal_Su5_D2-typ_SF"/>
</dbReference>
<evidence type="ECO:0000256" key="1">
    <source>
        <dbReference type="ARBA" id="ARBA00022777"/>
    </source>
</evidence>
<dbReference type="InterPro" id="IPR012363">
    <property type="entry name" value="PduX"/>
</dbReference>
<gene>
    <name evidence="3" type="ORF">GM661_12830</name>
</gene>
<evidence type="ECO:0000313" key="4">
    <source>
        <dbReference type="Proteomes" id="UP000665020"/>
    </source>
</evidence>
<dbReference type="Gene3D" id="3.30.230.10">
    <property type="match status" value="1"/>
</dbReference>
<dbReference type="RefSeq" id="WP_230867180.1">
    <property type="nucleotide sequence ID" value="NZ_CP046640.1"/>
</dbReference>
<protein>
    <submittedName>
        <fullName evidence="3">GHMP kinase</fullName>
    </submittedName>
</protein>
<name>A0A8A7KIX3_9FIRM</name>
<reference evidence="3" key="1">
    <citation type="submission" date="2019-12" db="EMBL/GenBank/DDBJ databases">
        <authorList>
            <person name="zhang j."/>
            <person name="sun C.M."/>
        </authorList>
    </citation>
    <scope>NUCLEOTIDE SEQUENCE</scope>
    <source>
        <strain evidence="3">NS-1</strain>
    </source>
</reference>
<organism evidence="3 4">
    <name type="scientific">Iocasia fonsfrigidae</name>
    <dbReference type="NCBI Taxonomy" id="2682810"/>
    <lineage>
        <taxon>Bacteria</taxon>
        <taxon>Bacillati</taxon>
        <taxon>Bacillota</taxon>
        <taxon>Clostridia</taxon>
        <taxon>Halanaerobiales</taxon>
        <taxon>Halanaerobiaceae</taxon>
        <taxon>Iocasia</taxon>
    </lineage>
</organism>
<dbReference type="Proteomes" id="UP000665020">
    <property type="component" value="Chromosome"/>
</dbReference>
<dbReference type="PIRSF" id="PIRSF033887">
    <property type="entry name" value="PduX"/>
    <property type="match status" value="1"/>
</dbReference>
<dbReference type="AlphaFoldDB" id="A0A8A7KIX3"/>
<evidence type="ECO:0000313" key="3">
    <source>
        <dbReference type="EMBL" id="QTL98787.1"/>
    </source>
</evidence>
<sequence length="293" mass="31929">MSRQATIRVPGSCGELVQGSIAGQDFLVSCPINLYSQVTVELSPLYQGIKVNKYVPRLVEAVQKTLIYLKQDGLGARVKIESDLLVGKGMASSTADITAAAAGVMLALDYPIDNQLIKEIALGIEPTDSIFLPGLQLFDHREGKLARYLGEAPLLDILIFTEMGKVDSTIFNQREDLGFLNYSKEGLVRQALNLIEKGIKKNKPELIGEGASLSSKAHQDILYKKGLEQLLGIIRGENGVYGVNIAHSGTLMGVLVNKQYPEEKLISIISREIPYLKYIRRAAIISGGIEGSK</sequence>
<feature type="domain" description="GHMP kinase N-terminal" evidence="2">
    <location>
        <begin position="62"/>
        <end position="125"/>
    </location>
</feature>
<keyword evidence="4" id="KW-1185">Reference proteome</keyword>
<proteinExistence type="predicted"/>